<proteinExistence type="predicted"/>
<keyword evidence="2" id="KW-0812">Transmembrane</keyword>
<accession>A0A6A4EC47</accession>
<dbReference type="EMBL" id="QXFU01001176">
    <property type="protein sequence ID" value="KAE9008628.1"/>
    <property type="molecule type" value="Genomic_DNA"/>
</dbReference>
<feature type="domain" description="SUN" evidence="6">
    <location>
        <begin position="94"/>
        <end position="241"/>
    </location>
</feature>
<evidence type="ECO:0000313" key="9">
    <source>
        <dbReference type="Proteomes" id="UP000434957"/>
    </source>
</evidence>
<feature type="region of interest" description="Disordered" evidence="5">
    <location>
        <begin position="107"/>
        <end position="141"/>
    </location>
</feature>
<reference evidence="8 9" key="1">
    <citation type="submission" date="2018-08" db="EMBL/GenBank/DDBJ databases">
        <title>Genomic investigation of the strawberry pathogen Phytophthora fragariae indicates pathogenicity is determined by transcriptional variation in three key races.</title>
        <authorList>
            <person name="Adams T.M."/>
            <person name="Armitage A.D."/>
            <person name="Sobczyk M.K."/>
            <person name="Bates H.J."/>
            <person name="Dunwell J.M."/>
            <person name="Nellist C.F."/>
            <person name="Harrison R.J."/>
        </authorList>
    </citation>
    <scope>NUCLEOTIDE SEQUENCE [LARGE SCALE GENOMIC DNA]</scope>
    <source>
        <strain evidence="7 10">SCRP324</strain>
        <strain evidence="8 9">SCRP333</strain>
    </source>
</reference>
<evidence type="ECO:0000313" key="10">
    <source>
        <dbReference type="Proteomes" id="UP000435112"/>
    </source>
</evidence>
<keyword evidence="3" id="KW-1133">Transmembrane helix</keyword>
<dbReference type="GO" id="GO:0016020">
    <property type="term" value="C:membrane"/>
    <property type="evidence" value="ECO:0007669"/>
    <property type="project" value="InterPro"/>
</dbReference>
<feature type="region of interest" description="Disordered" evidence="5">
    <location>
        <begin position="272"/>
        <end position="316"/>
    </location>
</feature>
<dbReference type="PANTHER" id="PTHR12953">
    <property type="entry name" value="MEMBRANE PROTEIN CH1 RELATED"/>
    <property type="match status" value="1"/>
</dbReference>
<dbReference type="Pfam" id="PF07738">
    <property type="entry name" value="Sad1_UNC"/>
    <property type="match status" value="1"/>
</dbReference>
<sequence length="316" mass="33794">MLPRKLSRAASFFTEMRVEDELRQAPGRSLAVAAVTTTDWLTQHYWQQRVFREADDDPLPGVGARRQHVAVLVGHQQVRGLLVSGAGVQRRVVLALAVVHAVASTTSKRPLGTSSSGSTSSSASSVSALGSSGSARGSVGRCTRRGVGRRVGCRDTVHANAIAKEKFSSPIKHFLVLCSVNYPTDTWLVLGKFTAAHANGEQTFQLDTQQHVRYIKFRFLSHYGSDCHCTLSQLRRCLAESGFQASPASKDSDSDSFFELAATAATIVATSEDRAESIGAEQSRETPVVPSTKTQKSKADESTTTGIRTAGAGAAV</sequence>
<dbReference type="EMBL" id="QXFT01001376">
    <property type="protein sequence ID" value="KAE9320314.1"/>
    <property type="molecule type" value="Genomic_DNA"/>
</dbReference>
<evidence type="ECO:0000313" key="8">
    <source>
        <dbReference type="EMBL" id="KAE9320314.1"/>
    </source>
</evidence>
<evidence type="ECO:0000256" key="5">
    <source>
        <dbReference type="SAM" id="MobiDB-lite"/>
    </source>
</evidence>
<dbReference type="GO" id="GO:0012505">
    <property type="term" value="C:endomembrane system"/>
    <property type="evidence" value="ECO:0007669"/>
    <property type="project" value="UniProtKB-SubCell"/>
</dbReference>
<dbReference type="Proteomes" id="UP000435112">
    <property type="component" value="Unassembled WGS sequence"/>
</dbReference>
<comment type="caution">
    <text evidence="8">The sequence shown here is derived from an EMBL/GenBank/DDBJ whole genome shotgun (WGS) entry which is preliminary data.</text>
</comment>
<dbReference type="Proteomes" id="UP000434957">
    <property type="component" value="Unassembled WGS sequence"/>
</dbReference>
<protein>
    <recommendedName>
        <fullName evidence="6">SUN domain-containing protein</fullName>
    </recommendedName>
</protein>
<feature type="compositionally biased region" description="Low complexity" evidence="5">
    <location>
        <begin position="111"/>
        <end position="141"/>
    </location>
</feature>
<evidence type="ECO:0000259" key="6">
    <source>
        <dbReference type="PROSITE" id="PS51469"/>
    </source>
</evidence>
<evidence type="ECO:0000256" key="1">
    <source>
        <dbReference type="ARBA" id="ARBA00004308"/>
    </source>
</evidence>
<dbReference type="PANTHER" id="PTHR12953:SF0">
    <property type="entry name" value="SUN DOMAIN-CONTAINING OSSIFICATION FACTOR"/>
    <property type="match status" value="1"/>
</dbReference>
<evidence type="ECO:0000313" key="7">
    <source>
        <dbReference type="EMBL" id="KAE9008628.1"/>
    </source>
</evidence>
<dbReference type="GO" id="GO:0005737">
    <property type="term" value="C:cytoplasm"/>
    <property type="evidence" value="ECO:0007669"/>
    <property type="project" value="TreeGrafter"/>
</dbReference>
<dbReference type="PROSITE" id="PS51469">
    <property type="entry name" value="SUN"/>
    <property type="match status" value="1"/>
</dbReference>
<comment type="subcellular location">
    <subcellularLocation>
        <location evidence="1">Endomembrane system</location>
    </subcellularLocation>
</comment>
<organism evidence="8 9">
    <name type="scientific">Phytophthora rubi</name>
    <dbReference type="NCBI Taxonomy" id="129364"/>
    <lineage>
        <taxon>Eukaryota</taxon>
        <taxon>Sar</taxon>
        <taxon>Stramenopiles</taxon>
        <taxon>Oomycota</taxon>
        <taxon>Peronosporomycetes</taxon>
        <taxon>Peronosporales</taxon>
        <taxon>Peronosporaceae</taxon>
        <taxon>Phytophthora</taxon>
    </lineage>
</organism>
<dbReference type="OrthoDB" id="266334at2759"/>
<dbReference type="GO" id="GO:0034975">
    <property type="term" value="P:protein folding in endoplasmic reticulum"/>
    <property type="evidence" value="ECO:0007669"/>
    <property type="project" value="TreeGrafter"/>
</dbReference>
<dbReference type="AlphaFoldDB" id="A0A6A4EC47"/>
<evidence type="ECO:0000256" key="3">
    <source>
        <dbReference type="ARBA" id="ARBA00022989"/>
    </source>
</evidence>
<keyword evidence="4" id="KW-0472">Membrane</keyword>
<gene>
    <name evidence="7" type="ORF">PR002_g15845</name>
    <name evidence="8" type="ORF">PR003_g17743</name>
</gene>
<dbReference type="InterPro" id="IPR045120">
    <property type="entry name" value="Suco/Slp1-like"/>
</dbReference>
<evidence type="ECO:0000256" key="4">
    <source>
        <dbReference type="ARBA" id="ARBA00023136"/>
    </source>
</evidence>
<name>A0A6A4EC47_9STRA</name>
<keyword evidence="9" id="KW-1185">Reference proteome</keyword>
<evidence type="ECO:0000256" key="2">
    <source>
        <dbReference type="ARBA" id="ARBA00022692"/>
    </source>
</evidence>
<dbReference type="Gene3D" id="2.60.120.260">
    <property type="entry name" value="Galactose-binding domain-like"/>
    <property type="match status" value="1"/>
</dbReference>
<feature type="compositionally biased region" description="Low complexity" evidence="5">
    <location>
        <begin position="303"/>
        <end position="316"/>
    </location>
</feature>
<dbReference type="InterPro" id="IPR012919">
    <property type="entry name" value="SUN_dom"/>
</dbReference>